<dbReference type="AlphaFoldDB" id="A0A0N1P1A0"/>
<dbReference type="GeneID" id="28741472"/>
<dbReference type="VEuPathDB" id="FungiDB:AB675_9087"/>
<dbReference type="GO" id="GO:0005730">
    <property type="term" value="C:nucleolus"/>
    <property type="evidence" value="ECO:0007669"/>
    <property type="project" value="UniProtKB-SubCell"/>
</dbReference>
<keyword evidence="6" id="KW-1185">Reference proteome</keyword>
<name>A0A0N1P1A0_9EURO</name>
<dbReference type="Proteomes" id="UP000038010">
    <property type="component" value="Unassembled WGS sequence"/>
</dbReference>
<dbReference type="EMBL" id="LFJN01000009">
    <property type="protein sequence ID" value="KPI41444.1"/>
    <property type="molecule type" value="Genomic_DNA"/>
</dbReference>
<dbReference type="InterPro" id="IPR039883">
    <property type="entry name" value="Fcf2/DNTTIP2"/>
</dbReference>
<keyword evidence="2" id="KW-0539">Nucleus</keyword>
<dbReference type="RefSeq" id="XP_018001407.1">
    <property type="nucleotide sequence ID" value="XM_018149592.1"/>
</dbReference>
<comment type="subcellular location">
    <subcellularLocation>
        <location evidence="1">Nucleus</location>
        <location evidence="1">Nucleolus</location>
    </subcellularLocation>
</comment>
<dbReference type="InterPro" id="IPR014810">
    <property type="entry name" value="Fcf2_C"/>
</dbReference>
<sequence>MSVSVMQTETLTDDQIESLLQEAETRLKAASSTANAVVPADDDEHLSLSERKPEFAKRKPIPRLQHNLNDRTAIQERDGVARLTPELLSTKQQALRLKSVEVKEQKSKDDGPVDAGKDWFNMPLTNITPGLKRDLQLLQMRSVLDPHRHYKKTSSKKSKIPQFSQVGTIIEGPTEFYSSRINKKDRAKNFVEEAMVGEKSNGRFKRKYNEIQDAKTSGKKAHYKKLMAKRKKR</sequence>
<dbReference type="Pfam" id="PF08698">
    <property type="entry name" value="Fcf2"/>
    <property type="match status" value="1"/>
</dbReference>
<evidence type="ECO:0000256" key="2">
    <source>
        <dbReference type="ARBA" id="ARBA00023242"/>
    </source>
</evidence>
<evidence type="ECO:0000259" key="4">
    <source>
        <dbReference type="Pfam" id="PF08698"/>
    </source>
</evidence>
<evidence type="ECO:0000256" key="3">
    <source>
        <dbReference type="SAM" id="MobiDB-lite"/>
    </source>
</evidence>
<reference evidence="5 6" key="1">
    <citation type="submission" date="2015-06" db="EMBL/GenBank/DDBJ databases">
        <title>Draft genome of the ant-associated black yeast Phialophora attae CBS 131958.</title>
        <authorList>
            <person name="Moreno L.F."/>
            <person name="Stielow B.J."/>
            <person name="de Hoog S."/>
            <person name="Vicente V.A."/>
            <person name="Weiss V.A."/>
            <person name="de Vries M."/>
            <person name="Cruz L.M."/>
            <person name="Souza E.M."/>
        </authorList>
    </citation>
    <scope>NUCLEOTIDE SEQUENCE [LARGE SCALE GENOMIC DNA]</scope>
    <source>
        <strain evidence="5 6">CBS 131958</strain>
    </source>
</reference>
<organism evidence="5 6">
    <name type="scientific">Cyphellophora attinorum</name>
    <dbReference type="NCBI Taxonomy" id="1664694"/>
    <lineage>
        <taxon>Eukaryota</taxon>
        <taxon>Fungi</taxon>
        <taxon>Dikarya</taxon>
        <taxon>Ascomycota</taxon>
        <taxon>Pezizomycotina</taxon>
        <taxon>Eurotiomycetes</taxon>
        <taxon>Chaetothyriomycetidae</taxon>
        <taxon>Chaetothyriales</taxon>
        <taxon>Cyphellophoraceae</taxon>
        <taxon>Cyphellophora</taxon>
    </lineage>
</organism>
<dbReference type="OrthoDB" id="427886at2759"/>
<accession>A0A0N1P1A0</accession>
<evidence type="ECO:0000313" key="6">
    <source>
        <dbReference type="Proteomes" id="UP000038010"/>
    </source>
</evidence>
<feature type="region of interest" description="Disordered" evidence="3">
    <location>
        <begin position="213"/>
        <end position="233"/>
    </location>
</feature>
<protein>
    <submittedName>
        <fullName evidence="5">rRNA-processing protein fcf2</fullName>
    </submittedName>
</protein>
<gene>
    <name evidence="5" type="ORF">AB675_9087</name>
</gene>
<feature type="compositionally biased region" description="Basic residues" evidence="3">
    <location>
        <begin position="217"/>
        <end position="233"/>
    </location>
</feature>
<evidence type="ECO:0000256" key="1">
    <source>
        <dbReference type="ARBA" id="ARBA00004604"/>
    </source>
</evidence>
<dbReference type="PANTHER" id="PTHR21686">
    <property type="entry name" value="DEOXYNUCLEOTIDYLTRANSFERASE TERMINAL-INTERACTING PROTEIN 2"/>
    <property type="match status" value="1"/>
</dbReference>
<feature type="domain" description="Fcf2 pre-rRNA processing C-terminal" evidence="4">
    <location>
        <begin position="114"/>
        <end position="207"/>
    </location>
</feature>
<dbReference type="PANTHER" id="PTHR21686:SF12">
    <property type="entry name" value="DEOXYNUCLEOTIDYLTRANSFERASE TERMINAL-INTERACTING PROTEIN 2"/>
    <property type="match status" value="1"/>
</dbReference>
<evidence type="ECO:0000313" key="5">
    <source>
        <dbReference type="EMBL" id="KPI41444.1"/>
    </source>
</evidence>
<dbReference type="GO" id="GO:0006396">
    <property type="term" value="P:RNA processing"/>
    <property type="evidence" value="ECO:0007669"/>
    <property type="project" value="TreeGrafter"/>
</dbReference>
<proteinExistence type="predicted"/>
<dbReference type="GO" id="GO:0003723">
    <property type="term" value="F:RNA binding"/>
    <property type="evidence" value="ECO:0007669"/>
    <property type="project" value="TreeGrafter"/>
</dbReference>
<dbReference type="STRING" id="1664694.A0A0N1P1A0"/>
<comment type="caution">
    <text evidence="5">The sequence shown here is derived from an EMBL/GenBank/DDBJ whole genome shotgun (WGS) entry which is preliminary data.</text>
</comment>